<proteinExistence type="predicted"/>
<comment type="caution">
    <text evidence="2">The sequence shown here is derived from an EMBL/GenBank/DDBJ whole genome shotgun (WGS) entry which is preliminary data.</text>
</comment>
<evidence type="ECO:0000256" key="1">
    <source>
        <dbReference type="SAM" id="Phobius"/>
    </source>
</evidence>
<evidence type="ECO:0000313" key="2">
    <source>
        <dbReference type="EMBL" id="HIT97879.1"/>
    </source>
</evidence>
<protein>
    <submittedName>
        <fullName evidence="2">Uncharacterized protein</fullName>
    </submittedName>
</protein>
<keyword evidence="1" id="KW-0812">Transmembrane</keyword>
<feature type="transmembrane region" description="Helical" evidence="1">
    <location>
        <begin position="100"/>
        <end position="123"/>
    </location>
</feature>
<organism evidence="2 3">
    <name type="scientific">Candidatus Merdimorpha stercoravium</name>
    <dbReference type="NCBI Taxonomy" id="2840863"/>
    <lineage>
        <taxon>Bacteria</taxon>
        <taxon>Pseudomonadati</taxon>
        <taxon>Bacteroidota</taxon>
        <taxon>Flavobacteriia</taxon>
        <taxon>Flavobacteriales</taxon>
        <taxon>Candidatus Merdimorpha</taxon>
    </lineage>
</organism>
<feature type="transmembrane region" description="Helical" evidence="1">
    <location>
        <begin position="170"/>
        <end position="188"/>
    </location>
</feature>
<sequence length="223" mass="24869">MNQAIFFKEWLKIRTTYFCSAIVLAAMTLYCLLRIERILAIKDVPHLWQLMLERDMVFVDVLQYVFPAVGLAVAVAQFLPEMLQKRLKLTLHLPVSQKRMTFSCLGFGAGALAVLFGACALALGWYARSLLAPELVERIELTMLPWVLAGWAAYFLTGWILTEPSVRGKIVAGGLAVAVLRMYYVSLVPESYNGFLPVLAAITVSLASFTWLSVLRFKAGAED</sequence>
<keyword evidence="1" id="KW-0472">Membrane</keyword>
<feature type="transmembrane region" description="Helical" evidence="1">
    <location>
        <begin position="21"/>
        <end position="41"/>
    </location>
</feature>
<reference evidence="2" key="1">
    <citation type="submission" date="2020-10" db="EMBL/GenBank/DDBJ databases">
        <authorList>
            <person name="Gilroy R."/>
        </authorList>
    </citation>
    <scope>NUCLEOTIDE SEQUENCE</scope>
    <source>
        <strain evidence="2">1383</strain>
    </source>
</reference>
<reference evidence="2" key="2">
    <citation type="journal article" date="2021" name="PeerJ">
        <title>Extensive microbial diversity within the chicken gut microbiome revealed by metagenomics and culture.</title>
        <authorList>
            <person name="Gilroy R."/>
            <person name="Ravi A."/>
            <person name="Getino M."/>
            <person name="Pursley I."/>
            <person name="Horton D.L."/>
            <person name="Alikhan N.F."/>
            <person name="Baker D."/>
            <person name="Gharbi K."/>
            <person name="Hall N."/>
            <person name="Watson M."/>
            <person name="Adriaenssens E.M."/>
            <person name="Foster-Nyarko E."/>
            <person name="Jarju S."/>
            <person name="Secka A."/>
            <person name="Antonio M."/>
            <person name="Oren A."/>
            <person name="Chaudhuri R.R."/>
            <person name="La Ragione R."/>
            <person name="Hildebrand F."/>
            <person name="Pallen M.J."/>
        </authorList>
    </citation>
    <scope>NUCLEOTIDE SEQUENCE</scope>
    <source>
        <strain evidence="2">1383</strain>
    </source>
</reference>
<name>A0A9D1KTZ4_9FLAO</name>
<dbReference type="AlphaFoldDB" id="A0A9D1KTZ4"/>
<dbReference type="Proteomes" id="UP000824161">
    <property type="component" value="Unassembled WGS sequence"/>
</dbReference>
<keyword evidence="1" id="KW-1133">Transmembrane helix</keyword>
<gene>
    <name evidence="2" type="ORF">IAC44_03475</name>
</gene>
<dbReference type="EMBL" id="DVLY01000081">
    <property type="protein sequence ID" value="HIT97879.1"/>
    <property type="molecule type" value="Genomic_DNA"/>
</dbReference>
<evidence type="ECO:0000313" key="3">
    <source>
        <dbReference type="Proteomes" id="UP000824161"/>
    </source>
</evidence>
<feature type="transmembrane region" description="Helical" evidence="1">
    <location>
        <begin position="143"/>
        <end position="161"/>
    </location>
</feature>
<accession>A0A9D1KTZ4</accession>
<feature type="transmembrane region" description="Helical" evidence="1">
    <location>
        <begin position="194"/>
        <end position="215"/>
    </location>
</feature>
<feature type="transmembrane region" description="Helical" evidence="1">
    <location>
        <begin position="61"/>
        <end position="79"/>
    </location>
</feature>